<organism evidence="2 3">
    <name type="scientific">Leptolyngbya foveolarum</name>
    <dbReference type="NCBI Taxonomy" id="47253"/>
    <lineage>
        <taxon>Bacteria</taxon>
        <taxon>Bacillati</taxon>
        <taxon>Cyanobacteriota</taxon>
        <taxon>Cyanophyceae</taxon>
        <taxon>Leptolyngbyales</taxon>
        <taxon>Leptolyngbyaceae</taxon>
        <taxon>Leptolyngbya group</taxon>
        <taxon>Leptolyngbya</taxon>
    </lineage>
</organism>
<dbReference type="Pfam" id="PF20078">
    <property type="entry name" value="DUF6473"/>
    <property type="match status" value="2"/>
</dbReference>
<evidence type="ECO:0000259" key="1">
    <source>
        <dbReference type="Pfam" id="PF20078"/>
    </source>
</evidence>
<dbReference type="AlphaFoldDB" id="A0A2W4W389"/>
<reference evidence="2 3" key="2">
    <citation type="submission" date="2018-06" db="EMBL/GenBank/DDBJ databases">
        <title>Metagenomic assembly of (sub)arctic Cyanobacteria and their associated microbiome from non-axenic cultures.</title>
        <authorList>
            <person name="Baurain D."/>
        </authorList>
    </citation>
    <scope>NUCLEOTIDE SEQUENCE [LARGE SCALE GENOMIC DNA]</scope>
    <source>
        <strain evidence="2">ULC129bin1</strain>
    </source>
</reference>
<evidence type="ECO:0000313" key="2">
    <source>
        <dbReference type="EMBL" id="PZO13578.1"/>
    </source>
</evidence>
<accession>A0A2W4W389</accession>
<sequence>MTSLKKPDLLASALGYQKSDAEIVDYNIWKLWTPQCGLAMRGPQPASLKPGEYCTSIGAAYTFGRFVAQPYPELLGKALNISSLNLGFSGVGPSFFNQPRHRALIELINRSKFATLSLLSGRSQSNSQFKTAWYSQEQYILENGKVVPADYAYQQLLDNSDRATVMALVEETRSRYLDEFIRLLEKITVPKVLLWFSKRSPDYEASGDTLFKLFGNFPHLINREMVEVLRLHCDDYVEYVDATGLPQQLISRLSQQPVAIERSRDYQAGKIQLARSQLTHNNYYPSPEMHIGVTQALTPVCKKFA</sequence>
<protein>
    <recommendedName>
        <fullName evidence="1">DUF6473 domain-containing protein</fullName>
    </recommendedName>
</protein>
<reference evidence="3" key="1">
    <citation type="submission" date="2018-04" db="EMBL/GenBank/DDBJ databases">
        <authorList>
            <person name="Cornet L."/>
        </authorList>
    </citation>
    <scope>NUCLEOTIDE SEQUENCE [LARGE SCALE GENOMIC DNA]</scope>
</reference>
<proteinExistence type="predicted"/>
<comment type="caution">
    <text evidence="2">The sequence shown here is derived from an EMBL/GenBank/DDBJ whole genome shotgun (WGS) entry which is preliminary data.</text>
</comment>
<name>A0A2W4W389_9CYAN</name>
<gene>
    <name evidence="2" type="ORF">DCF25_15895</name>
</gene>
<evidence type="ECO:0000313" key="3">
    <source>
        <dbReference type="Proteomes" id="UP000249354"/>
    </source>
</evidence>
<dbReference type="InterPro" id="IPR045524">
    <property type="entry name" value="DUF6473"/>
</dbReference>
<feature type="domain" description="DUF6473" evidence="1">
    <location>
        <begin position="35"/>
        <end position="129"/>
    </location>
</feature>
<feature type="domain" description="DUF6473" evidence="1">
    <location>
        <begin position="160"/>
        <end position="243"/>
    </location>
</feature>
<dbReference type="Proteomes" id="UP000249354">
    <property type="component" value="Unassembled WGS sequence"/>
</dbReference>
<dbReference type="EMBL" id="QBMC01000122">
    <property type="protein sequence ID" value="PZO13578.1"/>
    <property type="molecule type" value="Genomic_DNA"/>
</dbReference>